<comment type="subcellular location">
    <subcellularLocation>
        <location evidence="1">Membrane</location>
    </subcellularLocation>
</comment>
<feature type="domain" description="POTRA" evidence="9">
    <location>
        <begin position="28"/>
        <end position="102"/>
    </location>
</feature>
<reference evidence="10" key="1">
    <citation type="submission" date="2020-05" db="EMBL/GenBank/DDBJ databases">
        <authorList>
            <person name="Chiriac C."/>
            <person name="Salcher M."/>
            <person name="Ghai R."/>
            <person name="Kavagutti S V."/>
        </authorList>
    </citation>
    <scope>NUCLEOTIDE SEQUENCE</scope>
</reference>
<evidence type="ECO:0000256" key="5">
    <source>
        <dbReference type="ARBA" id="ARBA00022989"/>
    </source>
</evidence>
<feature type="transmembrane region" description="Helical" evidence="8">
    <location>
        <begin position="6"/>
        <end position="30"/>
    </location>
</feature>
<accession>A0A6J7U6N2</accession>
<keyword evidence="6 8" id="KW-0472">Membrane</keyword>
<dbReference type="PANTHER" id="PTHR37820">
    <property type="entry name" value="CELL DIVISION PROTEIN DIVIB"/>
    <property type="match status" value="1"/>
</dbReference>
<dbReference type="Gene3D" id="3.10.20.310">
    <property type="entry name" value="membrane protein fhac"/>
    <property type="match status" value="1"/>
</dbReference>
<dbReference type="PROSITE" id="PS51779">
    <property type="entry name" value="POTRA"/>
    <property type="match status" value="1"/>
</dbReference>
<dbReference type="EMBL" id="CAFBQS010000027">
    <property type="protein sequence ID" value="CAB5060357.1"/>
    <property type="molecule type" value="Genomic_DNA"/>
</dbReference>
<dbReference type="InterPro" id="IPR005548">
    <property type="entry name" value="Cell_div_FtsQ/DivIB_C"/>
</dbReference>
<keyword evidence="3" id="KW-0132">Cell division</keyword>
<keyword evidence="5 8" id="KW-1133">Transmembrane helix</keyword>
<protein>
    <submittedName>
        <fullName evidence="10">Unannotated protein</fullName>
    </submittedName>
</protein>
<evidence type="ECO:0000256" key="4">
    <source>
        <dbReference type="ARBA" id="ARBA00022692"/>
    </source>
</evidence>
<dbReference type="Pfam" id="PF03799">
    <property type="entry name" value="FtsQ_DivIB_C"/>
    <property type="match status" value="1"/>
</dbReference>
<dbReference type="AlphaFoldDB" id="A0A6J7U6N2"/>
<evidence type="ECO:0000256" key="8">
    <source>
        <dbReference type="SAM" id="Phobius"/>
    </source>
</evidence>
<dbReference type="PANTHER" id="PTHR37820:SF1">
    <property type="entry name" value="CELL DIVISION PROTEIN FTSQ"/>
    <property type="match status" value="1"/>
</dbReference>
<gene>
    <name evidence="10" type="ORF">UFOPK4366_00266</name>
</gene>
<evidence type="ECO:0000256" key="3">
    <source>
        <dbReference type="ARBA" id="ARBA00022618"/>
    </source>
</evidence>
<keyword evidence="7" id="KW-0131">Cell cycle</keyword>
<keyword evidence="4 8" id="KW-0812">Transmembrane</keyword>
<dbReference type="Pfam" id="PF08478">
    <property type="entry name" value="POTRA_1"/>
    <property type="match status" value="1"/>
</dbReference>
<evidence type="ECO:0000313" key="10">
    <source>
        <dbReference type="EMBL" id="CAB5060357.1"/>
    </source>
</evidence>
<sequence>MKLKNLYIAGTVTLVSLLAYFLGWSGLMTIDQIKVTGLSKTQKVSSLTSKEVIKLSGIKIGQPIARVNSSSVKRKLLALPQVLDVKVNRKLPNSVLIELKMRKVEIAVTASGGGFLVGDASGVTFAKVNKVPRGVPIIKTSTSKLLLSQTLRVFHGLPSKIQNRVISIDAKTRDSITFNLTQGVQIIWGGSQEQDLKIEVLNQLLADPNNKRVKNFDISSPLAPTVR</sequence>
<evidence type="ECO:0000256" key="7">
    <source>
        <dbReference type="ARBA" id="ARBA00023306"/>
    </source>
</evidence>
<evidence type="ECO:0000256" key="1">
    <source>
        <dbReference type="ARBA" id="ARBA00004370"/>
    </source>
</evidence>
<dbReference type="InterPro" id="IPR013685">
    <property type="entry name" value="POTRA_FtsQ_type"/>
</dbReference>
<organism evidence="10">
    <name type="scientific">freshwater metagenome</name>
    <dbReference type="NCBI Taxonomy" id="449393"/>
    <lineage>
        <taxon>unclassified sequences</taxon>
        <taxon>metagenomes</taxon>
        <taxon>ecological metagenomes</taxon>
    </lineage>
</organism>
<dbReference type="GO" id="GO:0005886">
    <property type="term" value="C:plasma membrane"/>
    <property type="evidence" value="ECO:0007669"/>
    <property type="project" value="TreeGrafter"/>
</dbReference>
<evidence type="ECO:0000256" key="2">
    <source>
        <dbReference type="ARBA" id="ARBA00022475"/>
    </source>
</evidence>
<dbReference type="GO" id="GO:0051301">
    <property type="term" value="P:cell division"/>
    <property type="evidence" value="ECO:0007669"/>
    <property type="project" value="UniProtKB-KW"/>
</dbReference>
<dbReference type="InterPro" id="IPR050487">
    <property type="entry name" value="FtsQ_DivIB"/>
</dbReference>
<dbReference type="InterPro" id="IPR034746">
    <property type="entry name" value="POTRA"/>
</dbReference>
<name>A0A6J7U6N2_9ZZZZ</name>
<evidence type="ECO:0000256" key="6">
    <source>
        <dbReference type="ARBA" id="ARBA00023136"/>
    </source>
</evidence>
<keyword evidence="2" id="KW-1003">Cell membrane</keyword>
<evidence type="ECO:0000259" key="9">
    <source>
        <dbReference type="PROSITE" id="PS51779"/>
    </source>
</evidence>
<proteinExistence type="predicted"/>